<protein>
    <submittedName>
        <fullName evidence="1">Uncharacterized protein</fullName>
    </submittedName>
</protein>
<proteinExistence type="predicted"/>
<dbReference type="AlphaFoldDB" id="A0A922I062"/>
<comment type="caution">
    <text evidence="1">The sequence shown here is derived from an EMBL/GenBank/DDBJ whole genome shotgun (WGS) entry which is preliminary data.</text>
</comment>
<gene>
    <name evidence="1" type="ORF">DERF_009932</name>
</gene>
<reference evidence="1" key="2">
    <citation type="journal article" date="2022" name="Res Sq">
        <title>Comparative Genomics Reveals Insights into the Divergent Evolution of Astigmatic Mites and Household Pest Adaptations.</title>
        <authorList>
            <person name="Xiong Q."/>
            <person name="Wan A.T.-Y."/>
            <person name="Liu X.-Y."/>
            <person name="Fung C.S.-H."/>
            <person name="Xiao X."/>
            <person name="Malainual N."/>
            <person name="Hou J."/>
            <person name="Wang L."/>
            <person name="Wang M."/>
            <person name="Yang K."/>
            <person name="Cui Y."/>
            <person name="Leung E."/>
            <person name="Nong W."/>
            <person name="Shin S.-K."/>
            <person name="Au S."/>
            <person name="Jeong K.Y."/>
            <person name="Chew F.T."/>
            <person name="Hui J."/>
            <person name="Leung T.F."/>
            <person name="Tungtrongchitr A."/>
            <person name="Zhong N."/>
            <person name="Liu Z."/>
            <person name="Tsui S."/>
        </authorList>
    </citation>
    <scope>NUCLEOTIDE SEQUENCE</scope>
    <source>
        <strain evidence="1">Derf</strain>
        <tissue evidence="1">Whole organism</tissue>
    </source>
</reference>
<name>A0A922I062_DERFA</name>
<sequence>MDQLMKKRLSGIGDNGGAIATAVVVADDGGKIPIPVPLSDVVIIVVAAAACPIPNGSSVIIDVCRRVNPRIHNIWPVRLTSCDNEPDEPSSTNELVASIISSGGPLPHENCFGIRLVGIVVINCPHTNTPTPKNIHHAHCSSVSEAVLNGRPPNWTIIT</sequence>
<accession>A0A922I062</accession>
<dbReference type="Proteomes" id="UP000790347">
    <property type="component" value="Unassembled WGS sequence"/>
</dbReference>
<keyword evidence="2" id="KW-1185">Reference proteome</keyword>
<organism evidence="1 2">
    <name type="scientific">Dermatophagoides farinae</name>
    <name type="common">American house dust mite</name>
    <dbReference type="NCBI Taxonomy" id="6954"/>
    <lineage>
        <taxon>Eukaryota</taxon>
        <taxon>Metazoa</taxon>
        <taxon>Ecdysozoa</taxon>
        <taxon>Arthropoda</taxon>
        <taxon>Chelicerata</taxon>
        <taxon>Arachnida</taxon>
        <taxon>Acari</taxon>
        <taxon>Acariformes</taxon>
        <taxon>Sarcoptiformes</taxon>
        <taxon>Astigmata</taxon>
        <taxon>Psoroptidia</taxon>
        <taxon>Analgoidea</taxon>
        <taxon>Pyroglyphidae</taxon>
        <taxon>Dermatophagoidinae</taxon>
        <taxon>Dermatophagoides</taxon>
    </lineage>
</organism>
<evidence type="ECO:0000313" key="1">
    <source>
        <dbReference type="EMBL" id="KAH9511471.1"/>
    </source>
</evidence>
<reference evidence="1" key="1">
    <citation type="submission" date="2013-05" db="EMBL/GenBank/DDBJ databases">
        <authorList>
            <person name="Yim A.K.Y."/>
            <person name="Chan T.F."/>
            <person name="Ji K.M."/>
            <person name="Liu X.Y."/>
            <person name="Zhou J.W."/>
            <person name="Li R.Q."/>
            <person name="Yang K.Y."/>
            <person name="Li J."/>
            <person name="Li M."/>
            <person name="Law P.T.W."/>
            <person name="Wu Y.L."/>
            <person name="Cai Z.L."/>
            <person name="Qin H."/>
            <person name="Bao Y."/>
            <person name="Leung R.K.K."/>
            <person name="Ng P.K.S."/>
            <person name="Zou J."/>
            <person name="Zhong X.J."/>
            <person name="Ran P.X."/>
            <person name="Zhong N.S."/>
            <person name="Liu Z.G."/>
            <person name="Tsui S.K.W."/>
        </authorList>
    </citation>
    <scope>NUCLEOTIDE SEQUENCE</scope>
    <source>
        <strain evidence="1">Derf</strain>
        <tissue evidence="1">Whole organism</tissue>
    </source>
</reference>
<evidence type="ECO:0000313" key="2">
    <source>
        <dbReference type="Proteomes" id="UP000790347"/>
    </source>
</evidence>
<dbReference type="EMBL" id="ASGP02000004">
    <property type="protein sequence ID" value="KAH9511471.1"/>
    <property type="molecule type" value="Genomic_DNA"/>
</dbReference>